<dbReference type="Pfam" id="PF00005">
    <property type="entry name" value="ABC_tran"/>
    <property type="match status" value="2"/>
</dbReference>
<comment type="caution">
    <text evidence="6">The sequence shown here is derived from an EMBL/GenBank/DDBJ whole genome shotgun (WGS) entry which is preliminary data.</text>
</comment>
<evidence type="ECO:0000259" key="5">
    <source>
        <dbReference type="PROSITE" id="PS50893"/>
    </source>
</evidence>
<protein>
    <submittedName>
        <fullName evidence="6">ABC transporter ATP-binding protein</fullName>
    </submittedName>
</protein>
<dbReference type="PROSITE" id="PS00211">
    <property type="entry name" value="ABC_TRANSPORTER_1"/>
    <property type="match status" value="2"/>
</dbReference>
<dbReference type="NCBIfam" id="NF007739">
    <property type="entry name" value="PRK10419.1"/>
    <property type="match status" value="2"/>
</dbReference>
<keyword evidence="2" id="KW-0813">Transport</keyword>
<comment type="similarity">
    <text evidence="1">Belongs to the ABC transporter superfamily.</text>
</comment>
<dbReference type="NCBIfam" id="NF010167">
    <property type="entry name" value="PRK13648.1"/>
    <property type="match status" value="2"/>
</dbReference>
<dbReference type="GO" id="GO:0005524">
    <property type="term" value="F:ATP binding"/>
    <property type="evidence" value="ECO:0007669"/>
    <property type="project" value="UniProtKB-KW"/>
</dbReference>
<evidence type="ECO:0000256" key="4">
    <source>
        <dbReference type="ARBA" id="ARBA00022840"/>
    </source>
</evidence>
<dbReference type="InterPro" id="IPR013563">
    <property type="entry name" value="Oligopep_ABC_C"/>
</dbReference>
<dbReference type="GO" id="GO:0055085">
    <property type="term" value="P:transmembrane transport"/>
    <property type="evidence" value="ECO:0007669"/>
    <property type="project" value="UniProtKB-ARBA"/>
</dbReference>
<gene>
    <name evidence="6" type="ORF">A0131_03240</name>
</gene>
<dbReference type="PROSITE" id="PS50893">
    <property type="entry name" value="ABC_TRANSPORTER_2"/>
    <property type="match status" value="2"/>
</dbReference>
<sequence>MTKLLEVNHLGISFDYDNRSVEAVKDVSFNLEKRKILGIVGESGSGKSVTAKSIMKLLPDYPNHTISGEILFDGEDINKLNRKQIQQYRGKDVAMIFQDPISSLNPRMAIGKQITEVIFQHKKISKSAAKKMAMDILEKVGIQNLERNFNAYPYEFSGGMRQRVMIAMALVLEPRVLIADEPTTALDVSTQNQLLELMKSLYEHIETSIIFITHDLSVVYQFCDDMIVMKEGAVVERGDVKSVFNNPQNAYTQRLIDAIPDLHAPKQPRSNISDETILTFDHVSVDYPASKGQRFRAVNDVSINIRKGESLGIVGESGSGKSSLAKTVVGLNGVSEGAVWYKGLPLHLFRQSEMTSLRKEIQMIFQDPYASINPRFKVIDIIGRPLKIHDYINNNKDLKTQVITLLEKVGLDESYLYRYPHELSGGQRQRVSIARAISIEPEVIVCDEAVSALDVSIQQEIIQLLKRLQEEMNMTYIFITHDMGVIKEMSDRIAVMQQGRVVELNNAESVIENPQADYTQRLLSEVPTVPSRHAK</sequence>
<keyword evidence="3" id="KW-0547">Nucleotide-binding</keyword>
<evidence type="ECO:0000313" key="7">
    <source>
        <dbReference type="Proteomes" id="UP000075418"/>
    </source>
</evidence>
<dbReference type="Gene3D" id="3.40.50.300">
    <property type="entry name" value="P-loop containing nucleotide triphosphate hydrolases"/>
    <property type="match status" value="2"/>
</dbReference>
<dbReference type="NCBIfam" id="NF008453">
    <property type="entry name" value="PRK11308.1"/>
    <property type="match status" value="2"/>
</dbReference>
<evidence type="ECO:0000256" key="2">
    <source>
        <dbReference type="ARBA" id="ARBA00022448"/>
    </source>
</evidence>
<feature type="domain" description="ABC transporter" evidence="5">
    <location>
        <begin position="7"/>
        <end position="256"/>
    </location>
</feature>
<organism evidence="6 7">
    <name type="scientific">Staphylococcus kloosii</name>
    <dbReference type="NCBI Taxonomy" id="29384"/>
    <lineage>
        <taxon>Bacteria</taxon>
        <taxon>Bacillati</taxon>
        <taxon>Bacillota</taxon>
        <taxon>Bacilli</taxon>
        <taxon>Bacillales</taxon>
        <taxon>Staphylococcaceae</taxon>
        <taxon>Staphylococcus</taxon>
    </lineage>
</organism>
<dbReference type="InterPro" id="IPR003593">
    <property type="entry name" value="AAA+_ATPase"/>
</dbReference>
<evidence type="ECO:0000256" key="3">
    <source>
        <dbReference type="ARBA" id="ARBA00022741"/>
    </source>
</evidence>
<feature type="domain" description="ABC transporter" evidence="5">
    <location>
        <begin position="278"/>
        <end position="523"/>
    </location>
</feature>
<keyword evidence="4 6" id="KW-0067">ATP-binding</keyword>
<dbReference type="GO" id="GO:0016887">
    <property type="term" value="F:ATP hydrolysis activity"/>
    <property type="evidence" value="ECO:0007669"/>
    <property type="project" value="InterPro"/>
</dbReference>
<dbReference type="PANTHER" id="PTHR43776:SF7">
    <property type="entry name" value="D,D-DIPEPTIDE TRANSPORT ATP-BINDING PROTEIN DDPF-RELATED"/>
    <property type="match status" value="1"/>
</dbReference>
<dbReference type="SMART" id="SM00382">
    <property type="entry name" value="AAA"/>
    <property type="match status" value="2"/>
</dbReference>
<dbReference type="InterPro" id="IPR027417">
    <property type="entry name" value="P-loop_NTPase"/>
</dbReference>
<dbReference type="PANTHER" id="PTHR43776">
    <property type="entry name" value="TRANSPORT ATP-BINDING PROTEIN"/>
    <property type="match status" value="1"/>
</dbReference>
<reference evidence="6 7" key="1">
    <citation type="submission" date="2016-02" db="EMBL/GenBank/DDBJ databases">
        <title>Draft genome sequence of hydrocarbon degrading Staphylococcus saprophyticus Strain CNV2, isolated from crude-oil contaminated soil from Noonmati Oil Refinery, Guwahati, Assam, India.</title>
        <authorList>
            <person name="Mukherjee A."/>
            <person name="Chettri B."/>
            <person name="Langpoklakpam J."/>
            <person name="Singh A.K."/>
            <person name="Chattopadhyay D.J."/>
        </authorList>
    </citation>
    <scope>NUCLEOTIDE SEQUENCE [LARGE SCALE GENOMIC DNA]</scope>
    <source>
        <strain evidence="6 7">CNV2</strain>
    </source>
</reference>
<name>A0A151A323_9STAP</name>
<dbReference type="CDD" id="cd03257">
    <property type="entry name" value="ABC_NikE_OppD_transporters"/>
    <property type="match status" value="2"/>
</dbReference>
<evidence type="ECO:0000256" key="1">
    <source>
        <dbReference type="ARBA" id="ARBA00005417"/>
    </source>
</evidence>
<dbReference type="GO" id="GO:0015833">
    <property type="term" value="P:peptide transport"/>
    <property type="evidence" value="ECO:0007669"/>
    <property type="project" value="InterPro"/>
</dbReference>
<dbReference type="AlphaFoldDB" id="A0A151A323"/>
<dbReference type="RefSeq" id="WP_061854051.1">
    <property type="nucleotide sequence ID" value="NZ_LUGM01000002.1"/>
</dbReference>
<dbReference type="FunFam" id="3.40.50.300:FF:000016">
    <property type="entry name" value="Oligopeptide ABC transporter ATP-binding component"/>
    <property type="match status" value="2"/>
</dbReference>
<dbReference type="Pfam" id="PF08352">
    <property type="entry name" value="oligo_HPY"/>
    <property type="match status" value="1"/>
</dbReference>
<accession>A0A151A323</accession>
<dbReference type="Proteomes" id="UP000075418">
    <property type="component" value="Unassembled WGS sequence"/>
</dbReference>
<dbReference type="InterPro" id="IPR050319">
    <property type="entry name" value="ABC_transp_ATP-bind"/>
</dbReference>
<evidence type="ECO:0000313" key="6">
    <source>
        <dbReference type="EMBL" id="KYH13821.1"/>
    </source>
</evidence>
<dbReference type="EMBL" id="LUGM01000002">
    <property type="protein sequence ID" value="KYH13821.1"/>
    <property type="molecule type" value="Genomic_DNA"/>
</dbReference>
<dbReference type="InterPro" id="IPR003439">
    <property type="entry name" value="ABC_transporter-like_ATP-bd"/>
</dbReference>
<dbReference type="InterPro" id="IPR017871">
    <property type="entry name" value="ABC_transporter-like_CS"/>
</dbReference>
<dbReference type="SUPFAM" id="SSF52540">
    <property type="entry name" value="P-loop containing nucleoside triphosphate hydrolases"/>
    <property type="match status" value="2"/>
</dbReference>
<proteinExistence type="inferred from homology"/>